<dbReference type="PROSITE" id="PS51371">
    <property type="entry name" value="CBS"/>
    <property type="match status" value="1"/>
</dbReference>
<dbReference type="InterPro" id="IPR000644">
    <property type="entry name" value="CBS_dom"/>
</dbReference>
<evidence type="ECO:0000313" key="4">
    <source>
        <dbReference type="Proteomes" id="UP000658225"/>
    </source>
</evidence>
<sequence length="234" mass="27398">MTARNSDRFIFAYNRIEKSMEKMSGTISYMPFSRLIDKAKKTNAIIRKFEYDLREYGDLRNAIVHHRTDFDYAIAEPHDEIVELIEYIDQELSKPVTVGDLFQRKVHILQASDSLSAGLKLIREKKFDQIPIYEKRRFIGLITATGITYWLADKMIDEIISREMPTLLDIYYHEKQKNTYRFIKKDLSVYEAEEYFKKAVAGGKRLEALLITENGLVDEKLLGIITPLDLMKIK</sequence>
<feature type="domain" description="CBS" evidence="2">
    <location>
        <begin position="102"/>
        <end position="158"/>
    </location>
</feature>
<dbReference type="RefSeq" id="WP_192599925.1">
    <property type="nucleotide sequence ID" value="NZ_JADBEL010000023.1"/>
</dbReference>
<keyword evidence="1" id="KW-0129">CBS domain</keyword>
<evidence type="ECO:0000313" key="3">
    <source>
        <dbReference type="EMBL" id="MBE1556268.1"/>
    </source>
</evidence>
<accession>A0A927MKH2</accession>
<dbReference type="Proteomes" id="UP000658225">
    <property type="component" value="Unassembled WGS sequence"/>
</dbReference>
<dbReference type="Pfam" id="PF00571">
    <property type="entry name" value="CBS"/>
    <property type="match status" value="1"/>
</dbReference>
<evidence type="ECO:0000256" key="1">
    <source>
        <dbReference type="PROSITE-ProRule" id="PRU00703"/>
    </source>
</evidence>
<evidence type="ECO:0000259" key="2">
    <source>
        <dbReference type="PROSITE" id="PS51371"/>
    </source>
</evidence>
<dbReference type="InterPro" id="IPR046342">
    <property type="entry name" value="CBS_dom_sf"/>
</dbReference>
<dbReference type="AlphaFoldDB" id="A0A927MKH2"/>
<comment type="caution">
    <text evidence="3">The sequence shown here is derived from an EMBL/GenBank/DDBJ whole genome shotgun (WGS) entry which is preliminary data.</text>
</comment>
<name>A0A927MKH2_9BACL</name>
<protein>
    <submittedName>
        <fullName evidence="3">Transcriptional regulator</fullName>
    </submittedName>
</protein>
<organism evidence="3 4">
    <name type="scientific">Sporosarcina limicola</name>
    <dbReference type="NCBI Taxonomy" id="34101"/>
    <lineage>
        <taxon>Bacteria</taxon>
        <taxon>Bacillati</taxon>
        <taxon>Bacillota</taxon>
        <taxon>Bacilli</taxon>
        <taxon>Bacillales</taxon>
        <taxon>Caryophanaceae</taxon>
        <taxon>Sporosarcina</taxon>
    </lineage>
</organism>
<gene>
    <name evidence="3" type="ORF">H4683_003391</name>
</gene>
<dbReference type="SUPFAM" id="SSF54631">
    <property type="entry name" value="CBS-domain pair"/>
    <property type="match status" value="1"/>
</dbReference>
<dbReference type="EMBL" id="JADBEL010000023">
    <property type="protein sequence ID" value="MBE1556268.1"/>
    <property type="molecule type" value="Genomic_DNA"/>
</dbReference>
<keyword evidence="4" id="KW-1185">Reference proteome</keyword>
<proteinExistence type="predicted"/>
<reference evidence="3" key="1">
    <citation type="submission" date="2020-10" db="EMBL/GenBank/DDBJ databases">
        <title>Genomic Encyclopedia of Type Strains, Phase IV (KMG-IV): sequencing the most valuable type-strain genomes for metagenomic binning, comparative biology and taxonomic classification.</title>
        <authorList>
            <person name="Goeker M."/>
        </authorList>
    </citation>
    <scope>NUCLEOTIDE SEQUENCE</scope>
    <source>
        <strain evidence="3">DSM 13886</strain>
    </source>
</reference>
<dbReference type="Gene3D" id="3.10.580.10">
    <property type="entry name" value="CBS-domain"/>
    <property type="match status" value="1"/>
</dbReference>